<dbReference type="EMBL" id="CAADRA010005317">
    <property type="protein sequence ID" value="VFT88492.1"/>
    <property type="molecule type" value="Genomic_DNA"/>
</dbReference>
<reference evidence="2" key="2">
    <citation type="submission" date="2019-06" db="EMBL/GenBank/DDBJ databases">
        <title>Genomics analysis of Aphanomyces spp. identifies a new class of oomycete effector associated with host adaptation.</title>
        <authorList>
            <person name="Gaulin E."/>
        </authorList>
    </citation>
    <scope>NUCLEOTIDE SEQUENCE</scope>
    <source>
        <strain evidence="2">CBS 578.67</strain>
    </source>
</reference>
<accession>A0A485KTJ4</accession>
<evidence type="ECO:0000313" key="4">
    <source>
        <dbReference type="Proteomes" id="UP000332933"/>
    </source>
</evidence>
<feature type="region of interest" description="Disordered" evidence="1">
    <location>
        <begin position="1"/>
        <end position="24"/>
    </location>
</feature>
<evidence type="ECO:0000313" key="2">
    <source>
        <dbReference type="EMBL" id="KAF0697707.1"/>
    </source>
</evidence>
<keyword evidence="4" id="KW-1185">Reference proteome</keyword>
<feature type="region of interest" description="Disordered" evidence="1">
    <location>
        <begin position="137"/>
        <end position="157"/>
    </location>
</feature>
<evidence type="ECO:0000313" key="3">
    <source>
        <dbReference type="EMBL" id="VFT88492.1"/>
    </source>
</evidence>
<gene>
    <name evidence="3" type="primary">Aste57867_11634</name>
    <name evidence="2" type="ORF">As57867_011591</name>
    <name evidence="3" type="ORF">ASTE57867_11634</name>
</gene>
<protein>
    <submittedName>
        <fullName evidence="3">Aste57867_11634 protein</fullName>
    </submittedName>
</protein>
<dbReference type="OrthoDB" id="110429at2759"/>
<name>A0A485KTJ4_9STRA</name>
<evidence type="ECO:0000256" key="1">
    <source>
        <dbReference type="SAM" id="MobiDB-lite"/>
    </source>
</evidence>
<proteinExistence type="predicted"/>
<organism evidence="3 4">
    <name type="scientific">Aphanomyces stellatus</name>
    <dbReference type="NCBI Taxonomy" id="120398"/>
    <lineage>
        <taxon>Eukaryota</taxon>
        <taxon>Sar</taxon>
        <taxon>Stramenopiles</taxon>
        <taxon>Oomycota</taxon>
        <taxon>Saprolegniomycetes</taxon>
        <taxon>Saprolegniales</taxon>
        <taxon>Verrucalvaceae</taxon>
        <taxon>Aphanomyces</taxon>
    </lineage>
</organism>
<dbReference type="Proteomes" id="UP000332933">
    <property type="component" value="Unassembled WGS sequence"/>
</dbReference>
<dbReference type="EMBL" id="VJMH01005296">
    <property type="protein sequence ID" value="KAF0697707.1"/>
    <property type="molecule type" value="Genomic_DNA"/>
</dbReference>
<sequence length="359" mass="39308">MSAWVGGPHCDDASGSISRSKKKSLELVLDEEPEGECGDEGHRAVAPVTRLTVDTSSAPSTDAIPPNEYIDDLVREFFQVYHMTEALEAFAKEKPIVPRDAATIDFQNKQLHIDSGEPLKSRLESFVRSWNQVEHGIGFQSTPKKEKKPKKSKPAGLKLNAANDDVHTEEAPASRASVLDFGVPGCTPKPRMQDLKNFGFDDLDDEPAVASVPTTPPNFALELIKAKSHSKKVSIGEEGLTPKKEYIFYRETPPSFVTESEEAAREVMEKLSHDPKFELPPQEAPPRLVELSSSDVGKYEIGKRVEGLGAKREISGIVTKKYGSKQCGLSGPGTIVIDTQVHVILSSHTIQLDLQTLLA</sequence>
<reference evidence="3 4" key="1">
    <citation type="submission" date="2019-03" db="EMBL/GenBank/DDBJ databases">
        <authorList>
            <person name="Gaulin E."/>
            <person name="Dumas B."/>
        </authorList>
    </citation>
    <scope>NUCLEOTIDE SEQUENCE [LARGE SCALE GENOMIC DNA]</scope>
    <source>
        <strain evidence="3">CBS 568.67</strain>
    </source>
</reference>
<dbReference type="AlphaFoldDB" id="A0A485KTJ4"/>